<evidence type="ECO:0000313" key="1">
    <source>
        <dbReference type="EMBL" id="CAE6488741.1"/>
    </source>
</evidence>
<dbReference type="Proteomes" id="UP000655759">
    <property type="component" value="Unassembled WGS sequence"/>
</dbReference>
<reference evidence="1" key="1">
    <citation type="submission" date="2021-02" db="EMBL/GenBank/DDBJ databases">
        <authorList>
            <person name="Han P."/>
        </authorList>
    </citation>
    <scope>NUCLEOTIDE SEQUENCE</scope>
    <source>
        <strain evidence="1">Candidatus Nitrosotenuis uzonensis 5A</strain>
    </source>
</reference>
<dbReference type="EMBL" id="CAJNAQ010000002">
    <property type="protein sequence ID" value="CAE6488741.1"/>
    <property type="molecule type" value="Genomic_DNA"/>
</dbReference>
<comment type="caution">
    <text evidence="1">The sequence shown here is derived from an EMBL/GenBank/DDBJ whole genome shotgun (WGS) entry which is preliminary data.</text>
</comment>
<proteinExistence type="predicted"/>
<gene>
    <name evidence="1" type="ORF">NUZ5A_20506</name>
</gene>
<organism evidence="1 2">
    <name type="scientific">Candidatus Nitrosotenuis uzonensis</name>
    <dbReference type="NCBI Taxonomy" id="1407055"/>
    <lineage>
        <taxon>Archaea</taxon>
        <taxon>Nitrososphaerota</taxon>
        <taxon>Candidatus Nitrosotenuis</taxon>
    </lineage>
</organism>
<accession>A0A812EYM3</accession>
<name>A0A812EYM3_9ARCH</name>
<evidence type="ECO:0000313" key="2">
    <source>
        <dbReference type="Proteomes" id="UP000655759"/>
    </source>
</evidence>
<protein>
    <submittedName>
        <fullName evidence="1">Uncharacterized protein</fullName>
    </submittedName>
</protein>
<sequence>MLRLDCFHSVSNDHFPSKWTSSIVPEYVIGIASKESSAMAANNIRAKNNTSSINQVTDLKIKELSGLTGSMSTYNCQFGAFCLKKIPSFLYTRTRTGS</sequence>
<dbReference type="AlphaFoldDB" id="A0A812EYM3"/>